<accession>A0AC35FIL8</accession>
<evidence type="ECO:0000313" key="2">
    <source>
        <dbReference type="WBParaSite" id="PS1159_v2.g17920.t1"/>
    </source>
</evidence>
<dbReference type="Proteomes" id="UP000887580">
    <property type="component" value="Unplaced"/>
</dbReference>
<sequence>MSGHRSRRDSRSPSPRRGRERSASPSSSKRLHLADLDETVSRRNVENTFSKFGKLSDVWVASYPPYFGFVVFENGDDAIDALKSMKSGYIGDCRVRVSVALPRGSRRSPRPYRGGGGGYGSRRSPPPRRNDYPRRSRSPRPRKRDYSPRRSRSPAPRKRDYSPRRERSPVPRKIDYSPRRSRSPPPRKRDYSTSRSRSPIGGHRPHSPIADNVSD</sequence>
<organism evidence="1 2">
    <name type="scientific">Panagrolaimus sp. PS1159</name>
    <dbReference type="NCBI Taxonomy" id="55785"/>
    <lineage>
        <taxon>Eukaryota</taxon>
        <taxon>Metazoa</taxon>
        <taxon>Ecdysozoa</taxon>
        <taxon>Nematoda</taxon>
        <taxon>Chromadorea</taxon>
        <taxon>Rhabditida</taxon>
        <taxon>Tylenchina</taxon>
        <taxon>Panagrolaimomorpha</taxon>
        <taxon>Panagrolaimoidea</taxon>
        <taxon>Panagrolaimidae</taxon>
        <taxon>Panagrolaimus</taxon>
    </lineage>
</organism>
<dbReference type="WBParaSite" id="PS1159_v2.g17920.t1">
    <property type="protein sequence ID" value="PS1159_v2.g17920.t1"/>
    <property type="gene ID" value="PS1159_v2.g17920"/>
</dbReference>
<name>A0AC35FIL8_9BILA</name>
<proteinExistence type="predicted"/>
<reference evidence="2" key="1">
    <citation type="submission" date="2022-11" db="UniProtKB">
        <authorList>
            <consortium name="WormBaseParasite"/>
        </authorList>
    </citation>
    <scope>IDENTIFICATION</scope>
</reference>
<protein>
    <submittedName>
        <fullName evidence="2">RRM domain-containing protein</fullName>
    </submittedName>
</protein>
<evidence type="ECO:0000313" key="1">
    <source>
        <dbReference type="Proteomes" id="UP000887580"/>
    </source>
</evidence>